<dbReference type="PRINTS" id="PR00352">
    <property type="entry name" value="3FE4SFRDOXIN"/>
</dbReference>
<dbReference type="PANTHER" id="PTHR36923">
    <property type="entry name" value="FERREDOXIN"/>
    <property type="match status" value="1"/>
</dbReference>
<keyword evidence="4 8" id="KW-0249">Electron transport</keyword>
<evidence type="ECO:0000256" key="7">
    <source>
        <dbReference type="ARBA" id="ARBA00023291"/>
    </source>
</evidence>
<proteinExistence type="predicted"/>
<dbReference type="GO" id="GO:0005506">
    <property type="term" value="F:iron ion binding"/>
    <property type="evidence" value="ECO:0007669"/>
    <property type="project" value="UniProtKB-UniRule"/>
</dbReference>
<name>A0A7X1HY30_9ACTN</name>
<evidence type="ECO:0000256" key="2">
    <source>
        <dbReference type="ARBA" id="ARBA00022448"/>
    </source>
</evidence>
<organism evidence="9 10">
    <name type="scientific">Streptomyces mexicanus</name>
    <dbReference type="NCBI Taxonomy" id="178566"/>
    <lineage>
        <taxon>Bacteria</taxon>
        <taxon>Bacillati</taxon>
        <taxon>Actinomycetota</taxon>
        <taxon>Actinomycetes</taxon>
        <taxon>Kitasatosporales</taxon>
        <taxon>Streptomycetaceae</taxon>
        <taxon>Streptomyces</taxon>
    </lineage>
</organism>
<dbReference type="SUPFAM" id="SSF54862">
    <property type="entry name" value="4Fe-4S ferredoxins"/>
    <property type="match status" value="1"/>
</dbReference>
<reference evidence="9 10" key="1">
    <citation type="submission" date="2020-08" db="EMBL/GenBank/DDBJ databases">
        <title>Whole-Genome Sequence of French Clinical Streptomyces mexicanus Strain Q0842.</title>
        <authorList>
            <person name="Boxberger M."/>
            <person name="La Scola B."/>
        </authorList>
    </citation>
    <scope>NUCLEOTIDE SEQUENCE [LARGE SCALE GENOMIC DNA]</scope>
    <source>
        <strain evidence="9 10">Marseille-Q0842</strain>
    </source>
</reference>
<dbReference type="PANTHER" id="PTHR36923:SF3">
    <property type="entry name" value="FERREDOXIN"/>
    <property type="match status" value="1"/>
</dbReference>
<keyword evidence="6 8" id="KW-0411">Iron-sulfur</keyword>
<keyword evidence="7" id="KW-0003">3Fe-4S</keyword>
<evidence type="ECO:0000256" key="8">
    <source>
        <dbReference type="RuleBase" id="RU368020"/>
    </source>
</evidence>
<evidence type="ECO:0000256" key="3">
    <source>
        <dbReference type="ARBA" id="ARBA00022723"/>
    </source>
</evidence>
<dbReference type="Pfam" id="PF13459">
    <property type="entry name" value="Fer4_15"/>
    <property type="match status" value="1"/>
</dbReference>
<protein>
    <recommendedName>
        <fullName evidence="8">Ferredoxin</fullName>
    </recommendedName>
</protein>
<dbReference type="Gene3D" id="3.30.70.20">
    <property type="match status" value="1"/>
</dbReference>
<evidence type="ECO:0000256" key="6">
    <source>
        <dbReference type="ARBA" id="ARBA00023014"/>
    </source>
</evidence>
<evidence type="ECO:0000313" key="10">
    <source>
        <dbReference type="Proteomes" id="UP000517694"/>
    </source>
</evidence>
<accession>A0A7X1HY30</accession>
<keyword evidence="10" id="KW-1185">Reference proteome</keyword>
<dbReference type="AlphaFoldDB" id="A0A7X1HY30"/>
<comment type="caution">
    <text evidence="9">The sequence shown here is derived from an EMBL/GenBank/DDBJ whole genome shotgun (WGS) entry which is preliminary data.</text>
</comment>
<evidence type="ECO:0000256" key="1">
    <source>
        <dbReference type="ARBA" id="ARBA00001927"/>
    </source>
</evidence>
<dbReference type="EMBL" id="JACMHY010000002">
    <property type="protein sequence ID" value="MBC2865041.1"/>
    <property type="molecule type" value="Genomic_DNA"/>
</dbReference>
<gene>
    <name evidence="9" type="ORF">H1R13_08510</name>
</gene>
<comment type="function">
    <text evidence="8">Ferredoxins are iron-sulfur proteins that transfer electrons in a wide variety of metabolic reactions.</text>
</comment>
<comment type="cofactor">
    <cofactor evidence="1">
        <name>[3Fe-4S] cluster</name>
        <dbReference type="ChEBI" id="CHEBI:21137"/>
    </cofactor>
</comment>
<evidence type="ECO:0000313" key="9">
    <source>
        <dbReference type="EMBL" id="MBC2865041.1"/>
    </source>
</evidence>
<evidence type="ECO:0000256" key="4">
    <source>
        <dbReference type="ARBA" id="ARBA00022982"/>
    </source>
</evidence>
<evidence type="ECO:0000256" key="5">
    <source>
        <dbReference type="ARBA" id="ARBA00023004"/>
    </source>
</evidence>
<dbReference type="InterPro" id="IPR001080">
    <property type="entry name" value="3Fe4S_ferredoxin"/>
</dbReference>
<dbReference type="Proteomes" id="UP000517694">
    <property type="component" value="Unassembled WGS sequence"/>
</dbReference>
<dbReference type="GO" id="GO:0009055">
    <property type="term" value="F:electron transfer activity"/>
    <property type="evidence" value="ECO:0007669"/>
    <property type="project" value="UniProtKB-UniRule"/>
</dbReference>
<sequence>MKIEIDQDKCVGAGQCVFAAMDVFDQRDSDGIAVLLTDEPTEEHWEGVREAAAVCPAAAITLHEN</sequence>
<keyword evidence="2 8" id="KW-0813">Transport</keyword>
<keyword evidence="3 8" id="KW-0479">Metal-binding</keyword>
<keyword evidence="5 8" id="KW-0408">Iron</keyword>
<dbReference type="GO" id="GO:0051538">
    <property type="term" value="F:3 iron, 4 sulfur cluster binding"/>
    <property type="evidence" value="ECO:0007669"/>
    <property type="project" value="UniProtKB-KW"/>
</dbReference>
<dbReference type="InterPro" id="IPR051269">
    <property type="entry name" value="Fe-S_cluster_ET"/>
</dbReference>
<dbReference type="OrthoDB" id="9803319at2"/>
<dbReference type="RefSeq" id="WP_159662025.1">
    <property type="nucleotide sequence ID" value="NZ_JACMHY010000002.1"/>
</dbReference>